<dbReference type="OrthoDB" id="3687547at2"/>
<gene>
    <name evidence="1" type="ORF">NN4_19580</name>
</gene>
<evidence type="ECO:0000313" key="1">
    <source>
        <dbReference type="EMBL" id="GEM37439.1"/>
    </source>
</evidence>
<organism evidence="1 2">
    <name type="scientific">Nocardia ninae NBRC 108245</name>
    <dbReference type="NCBI Taxonomy" id="1210091"/>
    <lineage>
        <taxon>Bacteria</taxon>
        <taxon>Bacillati</taxon>
        <taxon>Actinomycetota</taxon>
        <taxon>Actinomycetes</taxon>
        <taxon>Mycobacteriales</taxon>
        <taxon>Nocardiaceae</taxon>
        <taxon>Nocardia</taxon>
    </lineage>
</organism>
<dbReference type="InterPro" id="IPR029063">
    <property type="entry name" value="SAM-dependent_MTases_sf"/>
</dbReference>
<evidence type="ECO:0008006" key="3">
    <source>
        <dbReference type="Google" id="ProtNLM"/>
    </source>
</evidence>
<dbReference type="AlphaFoldDB" id="A0A511MA21"/>
<comment type="caution">
    <text evidence="1">The sequence shown here is derived from an EMBL/GenBank/DDBJ whole genome shotgun (WGS) entry which is preliminary data.</text>
</comment>
<dbReference type="Gene3D" id="3.40.50.150">
    <property type="entry name" value="Vaccinia Virus protein VP39"/>
    <property type="match status" value="1"/>
</dbReference>
<dbReference type="Proteomes" id="UP000321424">
    <property type="component" value="Unassembled WGS sequence"/>
</dbReference>
<protein>
    <recommendedName>
        <fullName evidence="3">Methyltransferase domain-containing protein</fullName>
    </recommendedName>
</protein>
<accession>A0A511MA21</accession>
<evidence type="ECO:0000313" key="2">
    <source>
        <dbReference type="Proteomes" id="UP000321424"/>
    </source>
</evidence>
<sequence>MSNDELNYYTTPRSTPSGSETIFGIWERGDSFNDSVTPSTFVPEYRYHMMMKLLSLTSEGDAVFSIGCGNAAVEGALVERGRLVHAVDLFPEAVSLARAKGVDAHVADFFQTSAADVAGCSALYADGILGHLFDRHDGVGPAIDKLTDLDLNTGMQLVFSNDAPPDRNAPYAEHERVPGFWYVSKDYLAEELTDAGLSVSESYYFPYERPLSGLRNRSICVAHIR</sequence>
<dbReference type="EMBL" id="BJXA01000009">
    <property type="protein sequence ID" value="GEM37439.1"/>
    <property type="molecule type" value="Genomic_DNA"/>
</dbReference>
<name>A0A511MA21_9NOCA</name>
<keyword evidence="2" id="KW-1185">Reference proteome</keyword>
<dbReference type="SUPFAM" id="SSF53335">
    <property type="entry name" value="S-adenosyl-L-methionine-dependent methyltransferases"/>
    <property type="match status" value="1"/>
</dbReference>
<reference evidence="1 2" key="1">
    <citation type="submission" date="2019-07" db="EMBL/GenBank/DDBJ databases">
        <title>Whole genome shotgun sequence of Nocardia ninae NBRC 108245.</title>
        <authorList>
            <person name="Hosoyama A."/>
            <person name="Uohara A."/>
            <person name="Ohji S."/>
            <person name="Ichikawa N."/>
        </authorList>
    </citation>
    <scope>NUCLEOTIDE SEQUENCE [LARGE SCALE GENOMIC DNA]</scope>
    <source>
        <strain evidence="1 2">NBRC 108245</strain>
    </source>
</reference>
<proteinExistence type="predicted"/>
<dbReference type="RefSeq" id="WP_147129580.1">
    <property type="nucleotide sequence ID" value="NZ_BJXA01000009.1"/>
</dbReference>